<dbReference type="GO" id="GO:0000976">
    <property type="term" value="F:transcription cis-regulatory region binding"/>
    <property type="evidence" value="ECO:0007669"/>
    <property type="project" value="TreeGrafter"/>
</dbReference>
<evidence type="ECO:0000256" key="1">
    <source>
        <dbReference type="ARBA" id="ARBA00007957"/>
    </source>
</evidence>
<comment type="cofactor">
    <cofactor evidence="7">
        <name>Zn(2+)</name>
        <dbReference type="ChEBI" id="CHEBI:29105"/>
    </cofactor>
    <text evidence="7">Binds 1 zinc ion per subunit.</text>
</comment>
<comment type="caution">
    <text evidence="8">The sequence shown here is derived from an EMBL/GenBank/DDBJ whole genome shotgun (WGS) entry which is preliminary data.</text>
</comment>
<dbReference type="EMBL" id="SRMB01000001">
    <property type="protein sequence ID" value="TGE28877.1"/>
    <property type="molecule type" value="Genomic_DNA"/>
</dbReference>
<keyword evidence="5" id="KW-0238">DNA-binding</keyword>
<evidence type="ECO:0000256" key="7">
    <source>
        <dbReference type="PIRSR" id="PIRSR602481-1"/>
    </source>
</evidence>
<dbReference type="OrthoDB" id="594893at2"/>
<proteinExistence type="inferred from homology"/>
<accession>A0A4Z0QFS9</accession>
<evidence type="ECO:0000256" key="2">
    <source>
        <dbReference type="ARBA" id="ARBA00022491"/>
    </source>
</evidence>
<dbReference type="SUPFAM" id="SSF46785">
    <property type="entry name" value="Winged helix' DNA-binding domain"/>
    <property type="match status" value="1"/>
</dbReference>
<evidence type="ECO:0000256" key="3">
    <source>
        <dbReference type="ARBA" id="ARBA00022833"/>
    </source>
</evidence>
<keyword evidence="9" id="KW-1185">Reference proteome</keyword>
<dbReference type="InterPro" id="IPR036388">
    <property type="entry name" value="WH-like_DNA-bd_sf"/>
</dbReference>
<dbReference type="GO" id="GO:0008270">
    <property type="term" value="F:zinc ion binding"/>
    <property type="evidence" value="ECO:0007669"/>
    <property type="project" value="TreeGrafter"/>
</dbReference>
<comment type="similarity">
    <text evidence="1">Belongs to the Fur family.</text>
</comment>
<keyword evidence="2" id="KW-0678">Repressor</keyword>
<dbReference type="GO" id="GO:1900376">
    <property type="term" value="P:regulation of secondary metabolite biosynthetic process"/>
    <property type="evidence" value="ECO:0007669"/>
    <property type="project" value="TreeGrafter"/>
</dbReference>
<sequence length="171" mass="18745">MAGNGFSNYLCGESFLPVTSFSDHTLSPACQPDRAELRQRLAKAGLRATTQRILILESLLLLPGHPTAEQVHRQVVLTEPTVSLGTVYKTLDSFVAAGLTKRVAAADGACRRYDSDCNAHHHLYCTDTKEIIDYSNPELDTLIREFFATHGLGNFEPHSFSLHIAGSRTSS</sequence>
<dbReference type="CDD" id="cd07153">
    <property type="entry name" value="Fur_like"/>
    <property type="match status" value="1"/>
</dbReference>
<dbReference type="Gene3D" id="3.30.1490.190">
    <property type="match status" value="1"/>
</dbReference>
<dbReference type="GO" id="GO:0003700">
    <property type="term" value="F:DNA-binding transcription factor activity"/>
    <property type="evidence" value="ECO:0007669"/>
    <property type="project" value="InterPro"/>
</dbReference>
<dbReference type="Gene3D" id="1.10.10.10">
    <property type="entry name" value="Winged helix-like DNA-binding domain superfamily/Winged helix DNA-binding domain"/>
    <property type="match status" value="1"/>
</dbReference>
<keyword evidence="3 7" id="KW-0862">Zinc</keyword>
<evidence type="ECO:0000256" key="5">
    <source>
        <dbReference type="ARBA" id="ARBA00023125"/>
    </source>
</evidence>
<evidence type="ECO:0000313" key="9">
    <source>
        <dbReference type="Proteomes" id="UP000298471"/>
    </source>
</evidence>
<name>A0A4Z0QFS9_9BACT</name>
<protein>
    <submittedName>
        <fullName evidence="8">Transcriptional repressor</fullName>
    </submittedName>
</protein>
<gene>
    <name evidence="8" type="ORF">E5K02_05290</name>
</gene>
<keyword evidence="7" id="KW-0479">Metal-binding</keyword>
<evidence type="ECO:0000256" key="6">
    <source>
        <dbReference type="ARBA" id="ARBA00023163"/>
    </source>
</evidence>
<keyword evidence="6" id="KW-0804">Transcription</keyword>
<feature type="binding site" evidence="7">
    <location>
        <position position="125"/>
    </location>
    <ligand>
        <name>Zn(2+)</name>
        <dbReference type="ChEBI" id="CHEBI:29105"/>
    </ligand>
</feature>
<dbReference type="PANTHER" id="PTHR33202:SF7">
    <property type="entry name" value="FERRIC UPTAKE REGULATION PROTEIN"/>
    <property type="match status" value="1"/>
</dbReference>
<dbReference type="PANTHER" id="PTHR33202">
    <property type="entry name" value="ZINC UPTAKE REGULATION PROTEIN"/>
    <property type="match status" value="1"/>
</dbReference>
<dbReference type="InterPro" id="IPR043135">
    <property type="entry name" value="Fur_C"/>
</dbReference>
<evidence type="ECO:0000313" key="8">
    <source>
        <dbReference type="EMBL" id="TGE28877.1"/>
    </source>
</evidence>
<dbReference type="Pfam" id="PF01475">
    <property type="entry name" value="FUR"/>
    <property type="match status" value="1"/>
</dbReference>
<dbReference type="InterPro" id="IPR002481">
    <property type="entry name" value="FUR"/>
</dbReference>
<dbReference type="Proteomes" id="UP000298471">
    <property type="component" value="Unassembled WGS sequence"/>
</dbReference>
<keyword evidence="4" id="KW-0805">Transcription regulation</keyword>
<organism evidence="8 9">
    <name type="scientific">Hymenobacter metallicola</name>
    <dbReference type="NCBI Taxonomy" id="2563114"/>
    <lineage>
        <taxon>Bacteria</taxon>
        <taxon>Pseudomonadati</taxon>
        <taxon>Bacteroidota</taxon>
        <taxon>Cytophagia</taxon>
        <taxon>Cytophagales</taxon>
        <taxon>Hymenobacteraceae</taxon>
        <taxon>Hymenobacter</taxon>
    </lineage>
</organism>
<reference evidence="8 9" key="1">
    <citation type="submission" date="2019-04" db="EMBL/GenBank/DDBJ databases">
        <authorList>
            <person name="Feng G."/>
            <person name="Zhang J."/>
            <person name="Zhu H."/>
        </authorList>
    </citation>
    <scope>NUCLEOTIDE SEQUENCE [LARGE SCALE GENOMIC DNA]</scope>
    <source>
        <strain evidence="8 9">9PBR-1</strain>
    </source>
</reference>
<dbReference type="InterPro" id="IPR036390">
    <property type="entry name" value="WH_DNA-bd_sf"/>
</dbReference>
<dbReference type="GO" id="GO:0045892">
    <property type="term" value="P:negative regulation of DNA-templated transcription"/>
    <property type="evidence" value="ECO:0007669"/>
    <property type="project" value="TreeGrafter"/>
</dbReference>
<dbReference type="AlphaFoldDB" id="A0A4Z0QFS9"/>
<evidence type="ECO:0000256" key="4">
    <source>
        <dbReference type="ARBA" id="ARBA00023015"/>
    </source>
</evidence>